<organism evidence="2 3">
    <name type="scientific">Pseudomonas fulva</name>
    <dbReference type="NCBI Taxonomy" id="47880"/>
    <lineage>
        <taxon>Bacteria</taxon>
        <taxon>Pseudomonadati</taxon>
        <taxon>Pseudomonadota</taxon>
        <taxon>Gammaproteobacteria</taxon>
        <taxon>Pseudomonadales</taxon>
        <taxon>Pseudomonadaceae</taxon>
        <taxon>Pseudomonas</taxon>
    </lineage>
</organism>
<dbReference type="RefSeq" id="WP_088522899.1">
    <property type="nucleotide sequence ID" value="NZ_BQIN01000003.1"/>
</dbReference>
<gene>
    <name evidence="2" type="ORF">IZU98_04305</name>
</gene>
<keyword evidence="1" id="KW-0812">Transmembrane</keyword>
<reference evidence="2 3" key="1">
    <citation type="submission" date="2020-11" db="EMBL/GenBank/DDBJ databases">
        <title>Pseudomonas fulva producing VIM-24.</title>
        <authorList>
            <person name="Liu S."/>
        </authorList>
    </citation>
    <scope>NUCLEOTIDE SEQUENCE [LARGE SCALE GENOMIC DNA]</scope>
    <source>
        <strain evidence="2 3">ZDHY414</strain>
    </source>
</reference>
<feature type="transmembrane region" description="Helical" evidence="1">
    <location>
        <begin position="64"/>
        <end position="82"/>
    </location>
</feature>
<keyword evidence="1" id="KW-0472">Membrane</keyword>
<feature type="transmembrane region" description="Helical" evidence="1">
    <location>
        <begin position="88"/>
        <end position="107"/>
    </location>
</feature>
<evidence type="ECO:0000313" key="2">
    <source>
        <dbReference type="EMBL" id="QPH51270.1"/>
    </source>
</evidence>
<proteinExistence type="predicted"/>
<feature type="transmembrane region" description="Helical" evidence="1">
    <location>
        <begin position="36"/>
        <end position="55"/>
    </location>
</feature>
<dbReference type="EMBL" id="CP064946">
    <property type="protein sequence ID" value="QPH51270.1"/>
    <property type="molecule type" value="Genomic_DNA"/>
</dbReference>
<dbReference type="Pfam" id="PF11804">
    <property type="entry name" value="DUF3325"/>
    <property type="match status" value="1"/>
</dbReference>
<accession>A0A7S9LC70</accession>
<sequence length="108" mass="11384">MFGIALIAFAGFAALCLAMSKHFETLLGRTPGPGQPQLLRVTGWLMLLVSLVLAVQSRGWAHGLVEWTAVVMAGVTLWVFALPYLPRLLVGMAAVSALLGPLLVLSAG</sequence>
<evidence type="ECO:0000256" key="1">
    <source>
        <dbReference type="SAM" id="Phobius"/>
    </source>
</evidence>
<evidence type="ECO:0000313" key="3">
    <source>
        <dbReference type="Proteomes" id="UP000594430"/>
    </source>
</evidence>
<dbReference type="GeneID" id="93440808"/>
<dbReference type="InterPro" id="IPR021762">
    <property type="entry name" value="DUF3325"/>
</dbReference>
<protein>
    <submittedName>
        <fullName evidence="2">DUF3325 domain-containing protein</fullName>
    </submittedName>
</protein>
<name>A0A7S9LC70_9PSED</name>
<keyword evidence="1" id="KW-1133">Transmembrane helix</keyword>
<dbReference type="AlphaFoldDB" id="A0A7S9LC70"/>
<dbReference type="Proteomes" id="UP000594430">
    <property type="component" value="Chromosome"/>
</dbReference>